<proteinExistence type="predicted"/>
<keyword evidence="4" id="KW-0378">Hydrolase</keyword>
<organism evidence="4 5">
    <name type="scientific">Micromonospora parastrephiae</name>
    <dbReference type="NCBI Taxonomy" id="2806101"/>
    <lineage>
        <taxon>Bacteria</taxon>
        <taxon>Bacillati</taxon>
        <taxon>Actinomycetota</taxon>
        <taxon>Actinomycetes</taxon>
        <taxon>Micromonosporales</taxon>
        <taxon>Micromonosporaceae</taxon>
        <taxon>Micromonospora</taxon>
    </lineage>
</organism>
<evidence type="ECO:0000256" key="1">
    <source>
        <dbReference type="SAM" id="MobiDB-lite"/>
    </source>
</evidence>
<feature type="domain" description="Restriction endonuclease type IV Mrr" evidence="3">
    <location>
        <begin position="30"/>
        <end position="134"/>
    </location>
</feature>
<dbReference type="EMBL" id="JAEVHM010000042">
    <property type="protein sequence ID" value="MBM0232478.1"/>
    <property type="molecule type" value="Genomic_DNA"/>
</dbReference>
<feature type="compositionally biased region" description="Basic and acidic residues" evidence="1">
    <location>
        <begin position="773"/>
        <end position="787"/>
    </location>
</feature>
<dbReference type="RefSeq" id="WP_203174887.1">
    <property type="nucleotide sequence ID" value="NZ_JAEVHM010000042.1"/>
</dbReference>
<feature type="transmembrane region" description="Helical" evidence="2">
    <location>
        <begin position="709"/>
        <end position="729"/>
    </location>
</feature>
<dbReference type="InterPro" id="IPR007560">
    <property type="entry name" value="Restrct_endonuc_IV_Mrr"/>
</dbReference>
<evidence type="ECO:0000256" key="2">
    <source>
        <dbReference type="SAM" id="Phobius"/>
    </source>
</evidence>
<evidence type="ECO:0000259" key="3">
    <source>
        <dbReference type="Pfam" id="PF04471"/>
    </source>
</evidence>
<dbReference type="GO" id="GO:0004519">
    <property type="term" value="F:endonuclease activity"/>
    <property type="evidence" value="ECO:0007669"/>
    <property type="project" value="UniProtKB-KW"/>
</dbReference>
<dbReference type="InterPro" id="IPR011335">
    <property type="entry name" value="Restrct_endonuc-II-like"/>
</dbReference>
<comment type="caution">
    <text evidence="4">The sequence shown here is derived from an EMBL/GenBank/DDBJ whole genome shotgun (WGS) entry which is preliminary data.</text>
</comment>
<name>A0ABS1XT90_9ACTN</name>
<feature type="region of interest" description="Disordered" evidence="1">
    <location>
        <begin position="447"/>
        <end position="474"/>
    </location>
</feature>
<keyword evidence="2" id="KW-0472">Membrane</keyword>
<protein>
    <submittedName>
        <fullName evidence="4">Restriction endonuclease</fullName>
    </submittedName>
</protein>
<feature type="region of interest" description="Disordered" evidence="1">
    <location>
        <begin position="495"/>
        <end position="522"/>
    </location>
</feature>
<keyword evidence="2" id="KW-0812">Transmembrane</keyword>
<sequence>MLQDTIRWRRLVAEYSELCQLGAGMTPNARGQRFNGMIAELLTAYGLRAKSDQRSVGELDVVFSYAGRRFILEAKWERGKTGTGPIAKLQRRVEQRMAGVTGVFLAIKGFTDDAIAEVDKGRRLDVLLLDQSHWEAMLSGFVPPQELFDLATDAASFHGRAYTPITELLRHRTETPTVTPEPVATGMDGLLRVATVRAVGHTDGRRTGIGTDRDGSALITLEQGILAVDLVARRSQWVAPVFGCSNGSIATADGALLMTRGHGVGRWAGGRLTVVSSGAARLDDSHLLANPDGSTWCLDRGSADVTPACLIRLGTQVGDEKWRELPLAVTAAAWLTSTRLVVSDGTDLIQLSSQLTVERRLPTPAGSVLALTTLNEQQVVTLLDDMSLVLFDLQANEHRPLGSFSISGPPGALIRRTDESLYVMGRHRAKDGHVTVAEVEIVGQHPANGRIPRRPEPEVGGSRSRVTPVEAVRPARGRARATVEAIAVPPAARKPIEPPVAADAAGHANQSPSTDERLAEQRRGYAEGTTAAVALPLYALEGLVAANFEIANWLKPWRDHWDRIVSGQAVHGETLPDWLPSIAQLLGAHAAPPRVAHAQLTPSVPYVIGFADGLRAAWQDAVRSRLVPGDRETLSQWVRTPLSQPGLPPALHTIADLQTAAKRTRRSRTWKWIGRGLLWLLTLLFGVSEIAAIAITVTGQWEPNTAANAVIGNACFGIPFAGLLWFAVWDLRRLLNGGQPPRRSPTPPQTSHEDRPLPEAQAASTSTEPLTEPPREDVDRTLSRADRGNPPGEYAAFAASSGMYWTVVGINTLLIILLAIIIPTTDIPLVAKALIGLFAAFLVLATVGFANMARNPTKLEIGRNGIQVYSPSGPYWFPWQVLNRVEMMRLEGGTRHLVGWCTNPELFPESVSLGGGPRFLPKLKAVAICPLNVLHARRHLVARALQTYGGSCYRSPSNS</sequence>
<feature type="transmembrane region" description="Helical" evidence="2">
    <location>
        <begin position="803"/>
        <end position="822"/>
    </location>
</feature>
<dbReference type="Proteomes" id="UP000601027">
    <property type="component" value="Unassembled WGS sequence"/>
</dbReference>
<feature type="region of interest" description="Disordered" evidence="1">
    <location>
        <begin position="738"/>
        <end position="787"/>
    </location>
</feature>
<keyword evidence="5" id="KW-1185">Reference proteome</keyword>
<keyword evidence="4" id="KW-0255">Endonuclease</keyword>
<gene>
    <name evidence="4" type="ORF">JNW91_11745</name>
</gene>
<evidence type="ECO:0000313" key="4">
    <source>
        <dbReference type="EMBL" id="MBM0232478.1"/>
    </source>
</evidence>
<feature type="transmembrane region" description="Helical" evidence="2">
    <location>
        <begin position="834"/>
        <end position="853"/>
    </location>
</feature>
<evidence type="ECO:0000313" key="5">
    <source>
        <dbReference type="Proteomes" id="UP000601027"/>
    </source>
</evidence>
<dbReference type="Pfam" id="PF04471">
    <property type="entry name" value="Mrr_cat"/>
    <property type="match status" value="1"/>
</dbReference>
<keyword evidence="2" id="KW-1133">Transmembrane helix</keyword>
<keyword evidence="4" id="KW-0540">Nuclease</keyword>
<reference evidence="4 5" key="1">
    <citation type="submission" date="2021-01" db="EMBL/GenBank/DDBJ databases">
        <title>Draft genome sequence of Micromonospora sp. strain STR1_7.</title>
        <authorList>
            <person name="Karlyshev A."/>
            <person name="Jawad R."/>
        </authorList>
    </citation>
    <scope>NUCLEOTIDE SEQUENCE [LARGE SCALE GENOMIC DNA]</scope>
    <source>
        <strain evidence="4 5">STR1-7</strain>
    </source>
</reference>
<accession>A0ABS1XT90</accession>
<feature type="transmembrane region" description="Helical" evidence="2">
    <location>
        <begin position="672"/>
        <end position="697"/>
    </location>
</feature>
<dbReference type="SUPFAM" id="SSF52980">
    <property type="entry name" value="Restriction endonuclease-like"/>
    <property type="match status" value="1"/>
</dbReference>